<dbReference type="Pfam" id="PF13510">
    <property type="entry name" value="Fer2_4"/>
    <property type="match status" value="1"/>
</dbReference>
<proteinExistence type="predicted"/>
<dbReference type="RefSeq" id="WP_069727326.1">
    <property type="nucleotide sequence ID" value="NZ_MDCO01000012.1"/>
</dbReference>
<dbReference type="EMBL" id="MDCO01000012">
    <property type="protein sequence ID" value="OEJ14033.1"/>
    <property type="molecule type" value="Genomic_DNA"/>
</dbReference>
<dbReference type="AlphaFoldDB" id="A0A1E5ND16"/>
<dbReference type="Proteomes" id="UP000095247">
    <property type="component" value="Unassembled WGS sequence"/>
</dbReference>
<evidence type="ECO:0000313" key="2">
    <source>
        <dbReference type="Proteomes" id="UP000095247"/>
    </source>
</evidence>
<dbReference type="SUPFAM" id="SSF54292">
    <property type="entry name" value="2Fe-2S ferredoxin-like"/>
    <property type="match status" value="1"/>
</dbReference>
<gene>
    <name evidence="1" type="ORF">BFL38_04670</name>
</gene>
<accession>A0A1E5ND16</accession>
<dbReference type="Gene3D" id="3.10.20.740">
    <property type="match status" value="1"/>
</dbReference>
<protein>
    <submittedName>
        <fullName evidence="1">Ferrodoxin</fullName>
    </submittedName>
</protein>
<sequence length="468" mass="54363">MIIKFSVDGKTVSSQKGYTILQALSYINVDIPHLCSYKINSTNTFEKKNNILRCKLCLVKVKKKNENSYSYRYACDEIVENGMSVLNEKDDDIINYRTSLLKAILYMHEPVCESCKADYVCNLKKYLDIYNISIEASPNAFNKNDINLIELKNIVEKMNLPNFIKANFERCINCGICEDYKVIDGYNSMITDLCPTHVFDVQRNIDNKINDDISTVKTIESFCIGCNYLCDAKYSYIKHSIKDISSPKGKKYGLCDYGRKLDYYSNNTLEKPFYNGMQCEFNEAKELYHKFINDIEAEYVLAVNSSMYPIEEIKAFNEFIDSLGIQNLVFKKNIMATNSKNIRDNYTNINDFSIKEIRDLNMNLKHSIFDDNIIYNGKFKKFIIVGDSLDDNDNMIDFSKKNKGNYIVFSPNFSVLAYNAYLSFPISYLGEFEGHYIDNHGKVKEMNSFLEKNKNRMSLRDLLKYLYL</sequence>
<organism evidence="1 2">
    <name type="scientific">Brachyspira hampsonii</name>
    <dbReference type="NCBI Taxonomy" id="1287055"/>
    <lineage>
        <taxon>Bacteria</taxon>
        <taxon>Pseudomonadati</taxon>
        <taxon>Spirochaetota</taxon>
        <taxon>Spirochaetia</taxon>
        <taxon>Brachyspirales</taxon>
        <taxon>Brachyspiraceae</taxon>
        <taxon>Brachyspira</taxon>
    </lineage>
</organism>
<dbReference type="GO" id="GO:0051536">
    <property type="term" value="F:iron-sulfur cluster binding"/>
    <property type="evidence" value="ECO:0007669"/>
    <property type="project" value="InterPro"/>
</dbReference>
<name>A0A1E5ND16_9SPIR</name>
<reference evidence="1 2" key="1">
    <citation type="submission" date="2016-08" db="EMBL/GenBank/DDBJ databases">
        <title>Characterization and recognition of Brachyspira hampsonii sp. nov., a novel intestinal spirochete that is pathogenic to pigs.</title>
        <authorList>
            <person name="Mirajkar N."/>
            <person name="La T."/>
            <person name="Phillips N."/>
            <person name="Hampson D."/>
            <person name="Gebhart C."/>
        </authorList>
    </citation>
    <scope>NUCLEOTIDE SEQUENCE [LARGE SCALE GENOMIC DNA]</scope>
    <source>
        <strain evidence="1 2">P280/1</strain>
    </source>
</reference>
<evidence type="ECO:0000313" key="1">
    <source>
        <dbReference type="EMBL" id="OEJ14033.1"/>
    </source>
</evidence>
<dbReference type="InterPro" id="IPR036010">
    <property type="entry name" value="2Fe-2S_ferredoxin-like_sf"/>
</dbReference>
<comment type="caution">
    <text evidence="1">The sequence shown here is derived from an EMBL/GenBank/DDBJ whole genome shotgun (WGS) entry which is preliminary data.</text>
</comment>